<comment type="caution">
    <text evidence="5">The sequence shown here is derived from an EMBL/GenBank/DDBJ whole genome shotgun (WGS) entry which is preliminary data.</text>
</comment>
<feature type="compositionally biased region" description="Low complexity" evidence="3">
    <location>
        <begin position="14"/>
        <end position="26"/>
    </location>
</feature>
<feature type="coiled-coil region" evidence="2">
    <location>
        <begin position="437"/>
        <end position="464"/>
    </location>
</feature>
<dbReference type="Pfam" id="PF02862">
    <property type="entry name" value="DDHD"/>
    <property type="match status" value="1"/>
</dbReference>
<feature type="domain" description="DDHD" evidence="4">
    <location>
        <begin position="473"/>
        <end position="701"/>
    </location>
</feature>
<dbReference type="Proteomes" id="UP001186944">
    <property type="component" value="Unassembled WGS sequence"/>
</dbReference>
<protein>
    <recommendedName>
        <fullName evidence="4">DDHD domain-containing protein</fullName>
    </recommendedName>
</protein>
<dbReference type="InterPro" id="IPR057826">
    <property type="entry name" value="WWE_C20G8.02"/>
</dbReference>
<keyword evidence="2" id="KW-0175">Coiled coil</keyword>
<gene>
    <name evidence="5" type="ORF">FSP39_010311</name>
</gene>
<organism evidence="5 6">
    <name type="scientific">Pinctada imbricata</name>
    <name type="common">Atlantic pearl-oyster</name>
    <name type="synonym">Pinctada martensii</name>
    <dbReference type="NCBI Taxonomy" id="66713"/>
    <lineage>
        <taxon>Eukaryota</taxon>
        <taxon>Metazoa</taxon>
        <taxon>Spiralia</taxon>
        <taxon>Lophotrochozoa</taxon>
        <taxon>Mollusca</taxon>
        <taxon>Bivalvia</taxon>
        <taxon>Autobranchia</taxon>
        <taxon>Pteriomorphia</taxon>
        <taxon>Pterioida</taxon>
        <taxon>Pterioidea</taxon>
        <taxon>Pteriidae</taxon>
        <taxon>Pinctada</taxon>
    </lineage>
</organism>
<dbReference type="SMART" id="SM01127">
    <property type="entry name" value="DDHD"/>
    <property type="match status" value="1"/>
</dbReference>
<dbReference type="InterPro" id="IPR004177">
    <property type="entry name" value="DDHD_dom"/>
</dbReference>
<evidence type="ECO:0000256" key="2">
    <source>
        <dbReference type="SAM" id="Coils"/>
    </source>
</evidence>
<keyword evidence="6" id="KW-1185">Reference proteome</keyword>
<accession>A0AA88XVU2</accession>
<dbReference type="InterPro" id="IPR058055">
    <property type="entry name" value="PA-PLA1"/>
</dbReference>
<sequence>MNSEFGSLGDGIKSNPSSSSRPSSRNSTDKLYPSLFPSDDEEECESVSGNSGTSDARSTPPLIKCKNPLFPTKDHVDHLRPEEIRWFYKSEDDKKWSPFIGYDSLRLECRYRALETVEDQSEIDTDVILVRGGLHQVDVASRSMTPVYWTGESSPIMRGMWFNDSSGQPLEEDVGNKIENDHIDKFLGHRYDLAPTTPSKGPKPVLHSLKFPEFDIEWNSLTEIQLISQTASKRFIRKLGFQKDGVKLRRGYKYEAIMEDKPQDISHLVFVIHGIGQKMETGNIIRRCTELRSKVNSLLQKHFPNLEEESNQRAEFLPVEWRSSLTLDGDMVTSITPDKMKGIRSILNSTAMDILYYTSPLYRSEITHSLQTELNRLYQMFCTRNPYFEASGGKVSIVAHSLGAVITYDIMTAWNPIQLYDQYVTSVIKEEEEAADSTEIKNEISEVKKRVNDAESLLKSVHEKHQHKTGSTLQFTLENFFCLGSPLAVFLALRGIRPQGKGTIDHILPSNICKRLFNIYHPYDPVAYRLEPLVLKHYSTIIPLPIHRFDNMKKVPYQKMKTKAYAAFKGTNEKLSQKGDDVDSADGSDSGNSRSRESSPSRNQSYFSILKNWSGSKEPEDMSAELQMLEKLENDVKEMEKSIQERKEILQEIDQTDLEFRIDYQLQESRYTSSYISMVTSHTSYWADRDVAFFVLTHLYPNLMES</sequence>
<dbReference type="GO" id="GO:0046872">
    <property type="term" value="F:metal ion binding"/>
    <property type="evidence" value="ECO:0007669"/>
    <property type="project" value="InterPro"/>
</dbReference>
<evidence type="ECO:0000256" key="1">
    <source>
        <dbReference type="ARBA" id="ARBA00038464"/>
    </source>
</evidence>
<feature type="compositionally biased region" description="Polar residues" evidence="3">
    <location>
        <begin position="47"/>
        <end position="57"/>
    </location>
</feature>
<reference evidence="5" key="1">
    <citation type="submission" date="2019-08" db="EMBL/GenBank/DDBJ databases">
        <title>The improved chromosome-level genome for the pearl oyster Pinctada fucata martensii using PacBio sequencing and Hi-C.</title>
        <authorList>
            <person name="Zheng Z."/>
        </authorList>
    </citation>
    <scope>NUCLEOTIDE SEQUENCE</scope>
    <source>
        <strain evidence="5">ZZ-2019</strain>
        <tissue evidence="5">Adductor muscle</tissue>
    </source>
</reference>
<dbReference type="PANTHER" id="PTHR23509">
    <property type="entry name" value="PA-PL1 PHOSPHOLIPASE FAMILY"/>
    <property type="match status" value="1"/>
</dbReference>
<dbReference type="EMBL" id="VSWD01000009">
    <property type="protein sequence ID" value="KAK3093034.1"/>
    <property type="molecule type" value="Genomic_DNA"/>
</dbReference>
<evidence type="ECO:0000259" key="4">
    <source>
        <dbReference type="PROSITE" id="PS51043"/>
    </source>
</evidence>
<dbReference type="AlphaFoldDB" id="A0AA88XVU2"/>
<dbReference type="PANTHER" id="PTHR23509:SF48">
    <property type="entry name" value="INTRACELLULAR PHOSPHOLIPASE A1"/>
    <property type="match status" value="1"/>
</dbReference>
<feature type="coiled-coil region" evidence="2">
    <location>
        <begin position="622"/>
        <end position="659"/>
    </location>
</feature>
<evidence type="ECO:0000313" key="6">
    <source>
        <dbReference type="Proteomes" id="UP001186944"/>
    </source>
</evidence>
<name>A0AA88XVU2_PINIB</name>
<comment type="similarity">
    <text evidence="1">Belongs to the PA-PLA1 family.</text>
</comment>
<dbReference type="GO" id="GO:0004620">
    <property type="term" value="F:phospholipase activity"/>
    <property type="evidence" value="ECO:0007669"/>
    <property type="project" value="TreeGrafter"/>
</dbReference>
<evidence type="ECO:0000256" key="3">
    <source>
        <dbReference type="SAM" id="MobiDB-lite"/>
    </source>
</evidence>
<evidence type="ECO:0000313" key="5">
    <source>
        <dbReference type="EMBL" id="KAK3093034.1"/>
    </source>
</evidence>
<dbReference type="PROSITE" id="PS51043">
    <property type="entry name" value="DDHD"/>
    <property type="match status" value="1"/>
</dbReference>
<feature type="region of interest" description="Disordered" evidence="3">
    <location>
        <begin position="575"/>
        <end position="603"/>
    </location>
</feature>
<proteinExistence type="inferred from homology"/>
<dbReference type="Pfam" id="PF23463">
    <property type="entry name" value="WWE_2"/>
    <property type="match status" value="1"/>
</dbReference>
<feature type="region of interest" description="Disordered" evidence="3">
    <location>
        <begin position="1"/>
        <end position="64"/>
    </location>
</feature>
<dbReference type="GO" id="GO:0005737">
    <property type="term" value="C:cytoplasm"/>
    <property type="evidence" value="ECO:0007669"/>
    <property type="project" value="TreeGrafter"/>
</dbReference>